<feature type="transmembrane region" description="Helical" evidence="4">
    <location>
        <begin position="460"/>
        <end position="478"/>
    </location>
</feature>
<evidence type="ECO:0000256" key="3">
    <source>
        <dbReference type="SAM" id="MobiDB-lite"/>
    </source>
</evidence>
<organism evidence="6 7">
    <name type="scientific">Erysiphe pulchra</name>
    <dbReference type="NCBI Taxonomy" id="225359"/>
    <lineage>
        <taxon>Eukaryota</taxon>
        <taxon>Fungi</taxon>
        <taxon>Dikarya</taxon>
        <taxon>Ascomycota</taxon>
        <taxon>Pezizomycotina</taxon>
        <taxon>Leotiomycetes</taxon>
        <taxon>Erysiphales</taxon>
        <taxon>Erysiphaceae</taxon>
        <taxon>Erysiphe</taxon>
    </lineage>
</organism>
<protein>
    <recommendedName>
        <fullName evidence="5">HTH APSES-type domain-containing protein</fullName>
    </recommendedName>
</protein>
<dbReference type="SUPFAM" id="SSF54616">
    <property type="entry name" value="DNA-binding domain of Mlu1-box binding protein MBP1"/>
    <property type="match status" value="1"/>
</dbReference>
<dbReference type="EMBL" id="PEDP01000012">
    <property type="protein sequence ID" value="POS88288.1"/>
    <property type="molecule type" value="Genomic_DNA"/>
</dbReference>
<dbReference type="OrthoDB" id="5346159at2759"/>
<dbReference type="GO" id="GO:1990862">
    <property type="term" value="C:nuclear membrane complex Bqt3-Bqt4"/>
    <property type="evidence" value="ECO:0007669"/>
    <property type="project" value="InterPro"/>
</dbReference>
<feature type="domain" description="HTH APSES-type" evidence="5">
    <location>
        <begin position="61"/>
        <end position="169"/>
    </location>
</feature>
<sequence length="484" mass="54276">MAPLRHLPKRFNPLMTEEVPPYEVLVARRRLGQTDLTVQTWQDGSSKSSTTVNLGTLDYAHLRAPLPKGIVSGIFNPSPPSYFLMRRSQDGFISATGMFKATFPYAAAVEESLERKYIKSLPSTSSEETAGNVWIPPEHALKLAEEYQILPWIKALLDNTPIELSTGNDSTTKIIKPPPPFYLSQDTPSPTAKSHDRPYRSTSPTKSVLPRKTIGNRSRTLKVEPKIELKATKTPEHTEIVVKPTYTEDEAMGSSTETSKNVSVDAESPIKLNDTGLDSSSSTMEVITHDTKDASSESSPIDDLPEKLISVNEVVPKVEDKEGATNTQELEKEIHFTPPSTYSLMNDGEKLIAQAREMVEDADKIESSESSFRSLKRKTREIEENSEDCDERQAGEYIAKRQRTESRELRKEKIKSRALLGITVTLAIGYRFPFQMLLMNFTYGNLVPLFNMLSTHSKEIINLIPNLFMFIGFYEAYISTITGR</sequence>
<feature type="region of interest" description="Disordered" evidence="3">
    <location>
        <begin position="166"/>
        <end position="217"/>
    </location>
</feature>
<dbReference type="PANTHER" id="PTHR38044">
    <property type="entry name" value="BOUQUET FORMATION PROTEIN 4"/>
    <property type="match status" value="1"/>
</dbReference>
<evidence type="ECO:0000259" key="5">
    <source>
        <dbReference type="PROSITE" id="PS51299"/>
    </source>
</evidence>
<dbReference type="STRING" id="225359.A0A2S4Q1Y9"/>
<dbReference type="PANTHER" id="PTHR38044:SF1">
    <property type="entry name" value="BOUQUET FORMATION PROTEIN 4"/>
    <property type="match status" value="1"/>
</dbReference>
<evidence type="ECO:0000313" key="7">
    <source>
        <dbReference type="Proteomes" id="UP000237438"/>
    </source>
</evidence>
<dbReference type="Proteomes" id="UP000237438">
    <property type="component" value="Unassembled WGS sequence"/>
</dbReference>
<keyword evidence="4" id="KW-1133">Transmembrane helix</keyword>
<dbReference type="InterPro" id="IPR036887">
    <property type="entry name" value="HTH_APSES_sf"/>
</dbReference>
<dbReference type="GO" id="GO:0070197">
    <property type="term" value="P:meiotic attachment of telomere to nuclear envelope"/>
    <property type="evidence" value="ECO:0007669"/>
    <property type="project" value="InterPro"/>
</dbReference>
<gene>
    <name evidence="6" type="ORF">EPUL_000089</name>
</gene>
<keyword evidence="7" id="KW-1185">Reference proteome</keyword>
<feature type="transmembrane region" description="Helical" evidence="4">
    <location>
        <begin position="418"/>
        <end position="440"/>
    </location>
</feature>
<evidence type="ECO:0000313" key="6">
    <source>
        <dbReference type="EMBL" id="POS88288.1"/>
    </source>
</evidence>
<dbReference type="AlphaFoldDB" id="A0A2S4Q1Y9"/>
<proteinExistence type="predicted"/>
<dbReference type="InterPro" id="IPR003163">
    <property type="entry name" value="Tscrpt_reg_HTH_APSES-type"/>
</dbReference>
<keyword evidence="1" id="KW-0749">Sporulation</keyword>
<dbReference type="InterPro" id="IPR018004">
    <property type="entry name" value="KilA/APSES_HTH"/>
</dbReference>
<dbReference type="GO" id="GO:0048315">
    <property type="term" value="P:conidium formation"/>
    <property type="evidence" value="ECO:0007669"/>
    <property type="project" value="UniProtKB-KW"/>
</dbReference>
<comment type="caution">
    <text evidence="6">The sequence shown here is derived from an EMBL/GenBank/DDBJ whole genome shotgun (WGS) entry which is preliminary data.</text>
</comment>
<dbReference type="SMART" id="SM01252">
    <property type="entry name" value="KilA-N"/>
    <property type="match status" value="1"/>
</dbReference>
<dbReference type="PROSITE" id="PS51299">
    <property type="entry name" value="HTH_APSES"/>
    <property type="match status" value="1"/>
</dbReference>
<feature type="non-terminal residue" evidence="6">
    <location>
        <position position="484"/>
    </location>
</feature>
<dbReference type="Gene3D" id="3.10.260.10">
    <property type="entry name" value="Transcription regulator HTH, APSES-type DNA-binding domain"/>
    <property type="match status" value="1"/>
</dbReference>
<dbReference type="GO" id="GO:0003677">
    <property type="term" value="F:DNA binding"/>
    <property type="evidence" value="ECO:0007669"/>
    <property type="project" value="InterPro"/>
</dbReference>
<evidence type="ECO:0000256" key="2">
    <source>
        <dbReference type="ARBA" id="ARBA00023321"/>
    </source>
</evidence>
<keyword evidence="2" id="KW-0183">Conidiation</keyword>
<reference evidence="6 7" key="1">
    <citation type="submission" date="2017-10" db="EMBL/GenBank/DDBJ databases">
        <title>Development of genomic resources for the powdery mildew, Erysiphe pulchra.</title>
        <authorList>
            <person name="Wadl P.A."/>
            <person name="Mack B.M."/>
            <person name="Moore G."/>
            <person name="Beltz S.B."/>
        </authorList>
    </citation>
    <scope>NUCLEOTIDE SEQUENCE [LARGE SCALE GENOMIC DNA]</scope>
    <source>
        <strain evidence="6">Cflorida</strain>
    </source>
</reference>
<evidence type="ECO:0000256" key="1">
    <source>
        <dbReference type="ARBA" id="ARBA00022969"/>
    </source>
</evidence>
<dbReference type="GO" id="GO:0044820">
    <property type="term" value="P:mitotic telomere tethering at nuclear periphery"/>
    <property type="evidence" value="ECO:0007669"/>
    <property type="project" value="TreeGrafter"/>
</dbReference>
<keyword evidence="4" id="KW-0472">Membrane</keyword>
<dbReference type="InterPro" id="IPR037548">
    <property type="entry name" value="Bqt4"/>
</dbReference>
<accession>A0A2S4Q1Y9</accession>
<name>A0A2S4Q1Y9_9PEZI</name>
<dbReference type="GO" id="GO:0030435">
    <property type="term" value="P:sporulation resulting in formation of a cellular spore"/>
    <property type="evidence" value="ECO:0007669"/>
    <property type="project" value="UniProtKB-KW"/>
</dbReference>
<keyword evidence="4" id="KW-0812">Transmembrane</keyword>
<evidence type="ECO:0000256" key="4">
    <source>
        <dbReference type="SAM" id="Phobius"/>
    </source>
</evidence>